<dbReference type="OrthoDB" id="43290at2759"/>
<dbReference type="PANTHER" id="PTHR23426:SF67">
    <property type="entry name" value="2FE-2S FERREDOXIN-TYPE DOMAIN-CONTAINING PROTEIN"/>
    <property type="match status" value="1"/>
</dbReference>
<feature type="compositionally biased region" description="Low complexity" evidence="5">
    <location>
        <begin position="78"/>
        <end position="95"/>
    </location>
</feature>
<dbReference type="GO" id="GO:0051537">
    <property type="term" value="F:2 iron, 2 sulfur cluster binding"/>
    <property type="evidence" value="ECO:0007669"/>
    <property type="project" value="UniProtKB-KW"/>
</dbReference>
<accession>A0A9K3KDW8</accession>
<dbReference type="InterPro" id="IPR001041">
    <property type="entry name" value="2Fe-2S_ferredoxin-type"/>
</dbReference>
<dbReference type="AlphaFoldDB" id="A0A9K3KDW8"/>
<feature type="region of interest" description="Disordered" evidence="5">
    <location>
        <begin position="78"/>
        <end position="101"/>
    </location>
</feature>
<name>A0A9K3KDW8_9STRA</name>
<keyword evidence="1" id="KW-0001">2Fe-2S</keyword>
<dbReference type="GO" id="GO:0009055">
    <property type="term" value="F:electron transfer activity"/>
    <property type="evidence" value="ECO:0007669"/>
    <property type="project" value="TreeGrafter"/>
</dbReference>
<organism evidence="6 7">
    <name type="scientific">Nitzschia inconspicua</name>
    <dbReference type="NCBI Taxonomy" id="303405"/>
    <lineage>
        <taxon>Eukaryota</taxon>
        <taxon>Sar</taxon>
        <taxon>Stramenopiles</taxon>
        <taxon>Ochrophyta</taxon>
        <taxon>Bacillariophyta</taxon>
        <taxon>Bacillariophyceae</taxon>
        <taxon>Bacillariophycidae</taxon>
        <taxon>Bacillariales</taxon>
        <taxon>Bacillariaceae</taxon>
        <taxon>Nitzschia</taxon>
    </lineage>
</organism>
<dbReference type="GO" id="GO:0140647">
    <property type="term" value="P:P450-containing electron transport chain"/>
    <property type="evidence" value="ECO:0007669"/>
    <property type="project" value="InterPro"/>
</dbReference>
<evidence type="ECO:0000256" key="3">
    <source>
        <dbReference type="ARBA" id="ARBA00023004"/>
    </source>
</evidence>
<dbReference type="PANTHER" id="PTHR23426">
    <property type="entry name" value="FERREDOXIN/ADRENODOXIN"/>
    <property type="match status" value="1"/>
</dbReference>
<protein>
    <submittedName>
        <fullName evidence="6">2Fe-2S ferredoxin</fullName>
    </submittedName>
</protein>
<dbReference type="InterPro" id="IPR001055">
    <property type="entry name" value="Adrenodoxin-like"/>
</dbReference>
<sequence length="327" mass="36319">MRRASSSSSSLSLLALSKLFNYGDNNRMMVRRQMSCFSTAESIRMVLYRHRSRFIISRPFNLIHNSFSSPRIPLSFHSSTKLTQQRQQQQQSSKRYFSASPNEDQEAMDFLVKIGHDDPNIARGVITALKEAGVSGSALLPMIKALAGRWEVGEDAGLEDLVEAVRVNQLKQEGRTQIQLLVIPANAWKSSEEDAEDYADIVESPEEYEEALKRAFPVEAMTGLSLTDVAKHGDGPGAQHLGESIECACAGIMACSTCHVIIDPKWFDKGIVDKPGESELDMLDLAYAPRRTSRLACQIVLDESMDGMVIRLPKGSNNLMDFVPFSE</sequence>
<proteinExistence type="predicted"/>
<keyword evidence="2" id="KW-0479">Metal-binding</keyword>
<dbReference type="CDD" id="cd00207">
    <property type="entry name" value="fer2"/>
    <property type="match status" value="1"/>
</dbReference>
<reference evidence="6" key="1">
    <citation type="journal article" date="2021" name="Sci. Rep.">
        <title>Diploid genomic architecture of Nitzschia inconspicua, an elite biomass production diatom.</title>
        <authorList>
            <person name="Oliver A."/>
            <person name="Podell S."/>
            <person name="Pinowska A."/>
            <person name="Traller J.C."/>
            <person name="Smith S.R."/>
            <person name="McClure R."/>
            <person name="Beliaev A."/>
            <person name="Bohutskyi P."/>
            <person name="Hill E.A."/>
            <person name="Rabines A."/>
            <person name="Zheng H."/>
            <person name="Allen L.Z."/>
            <person name="Kuo A."/>
            <person name="Grigoriev I.V."/>
            <person name="Allen A.E."/>
            <person name="Hazlebeck D."/>
            <person name="Allen E.E."/>
        </authorList>
    </citation>
    <scope>NUCLEOTIDE SEQUENCE</scope>
    <source>
        <strain evidence="6">Hildebrandi</strain>
    </source>
</reference>
<evidence type="ECO:0000256" key="5">
    <source>
        <dbReference type="SAM" id="MobiDB-lite"/>
    </source>
</evidence>
<evidence type="ECO:0000256" key="4">
    <source>
        <dbReference type="ARBA" id="ARBA00023014"/>
    </source>
</evidence>
<evidence type="ECO:0000313" key="6">
    <source>
        <dbReference type="EMBL" id="KAG7341601.1"/>
    </source>
</evidence>
<keyword evidence="7" id="KW-1185">Reference proteome</keyword>
<dbReference type="GO" id="GO:0046872">
    <property type="term" value="F:metal ion binding"/>
    <property type="evidence" value="ECO:0007669"/>
    <property type="project" value="UniProtKB-KW"/>
</dbReference>
<dbReference type="Proteomes" id="UP000693970">
    <property type="component" value="Unassembled WGS sequence"/>
</dbReference>
<evidence type="ECO:0000256" key="2">
    <source>
        <dbReference type="ARBA" id="ARBA00022723"/>
    </source>
</evidence>
<keyword evidence="4" id="KW-0411">Iron-sulfur</keyword>
<dbReference type="GO" id="GO:0005739">
    <property type="term" value="C:mitochondrion"/>
    <property type="evidence" value="ECO:0007669"/>
    <property type="project" value="TreeGrafter"/>
</dbReference>
<reference evidence="6" key="2">
    <citation type="submission" date="2021-04" db="EMBL/GenBank/DDBJ databases">
        <authorList>
            <person name="Podell S."/>
        </authorList>
    </citation>
    <scope>NUCLEOTIDE SEQUENCE</scope>
    <source>
        <strain evidence="6">Hildebrandi</strain>
    </source>
</reference>
<evidence type="ECO:0000256" key="1">
    <source>
        <dbReference type="ARBA" id="ARBA00022714"/>
    </source>
</evidence>
<comment type="caution">
    <text evidence="6">The sequence shown here is derived from an EMBL/GenBank/DDBJ whole genome shotgun (WGS) entry which is preliminary data.</text>
</comment>
<dbReference type="EMBL" id="JAGRRH010000026">
    <property type="protein sequence ID" value="KAG7341601.1"/>
    <property type="molecule type" value="Genomic_DNA"/>
</dbReference>
<keyword evidence="3" id="KW-0408">Iron</keyword>
<gene>
    <name evidence="6" type="ORF">IV203_023554</name>
</gene>
<evidence type="ECO:0000313" key="7">
    <source>
        <dbReference type="Proteomes" id="UP000693970"/>
    </source>
</evidence>